<comment type="function">
    <text evidence="4 5">Cell division protein that is part of the divisome complex and is recruited early to the Z-ring. Probably stimulates Z-ring formation, perhaps through the cross-linking of FtsZ protofilaments. Its function overlaps with FtsA.</text>
</comment>
<dbReference type="Proteomes" id="UP000451860">
    <property type="component" value="Unassembled WGS sequence"/>
</dbReference>
<sequence length="162" mass="18169">MAGTMRKMMEYLSLAEPEDELYEDGPEAEGYREEEDVRTEVTERAEHRAEVTPISRAVALHTEEPAAVEDLRRIVTVHPATYNEARVIGEAFREGTPVIMNLTGMSESEAKRMVDFAAGLVFGLHGAIERVTNRVFLLSPATVEVESDRADERIPGRFFNQS</sequence>
<dbReference type="InterPro" id="IPR038594">
    <property type="entry name" value="SepF-like_sf"/>
</dbReference>
<evidence type="ECO:0000256" key="5">
    <source>
        <dbReference type="HAMAP-Rule" id="MF_01197"/>
    </source>
</evidence>
<evidence type="ECO:0000256" key="4">
    <source>
        <dbReference type="ARBA" id="ARBA00044936"/>
    </source>
</evidence>
<keyword evidence="5" id="KW-0963">Cytoplasm</keyword>
<dbReference type="AlphaFoldDB" id="A0A7J5UL53"/>
<comment type="caution">
    <text evidence="6">The sequence shown here is derived from an EMBL/GenBank/DDBJ whole genome shotgun (WGS) entry which is preliminary data.</text>
</comment>
<evidence type="ECO:0000313" key="6">
    <source>
        <dbReference type="EMBL" id="KAE8762884.1"/>
    </source>
</evidence>
<dbReference type="GO" id="GO:0043093">
    <property type="term" value="P:FtsZ-dependent cytokinesis"/>
    <property type="evidence" value="ECO:0007669"/>
    <property type="project" value="UniProtKB-UniRule"/>
</dbReference>
<proteinExistence type="inferred from homology"/>
<dbReference type="Gene3D" id="3.30.110.150">
    <property type="entry name" value="SepF-like protein"/>
    <property type="match status" value="1"/>
</dbReference>
<comment type="subcellular location">
    <subcellularLocation>
        <location evidence="5">Cytoplasm</location>
    </subcellularLocation>
    <text evidence="5">Localizes to the division site, in a FtsZ-dependent manner.</text>
</comment>
<accession>A0A7J5UL53</accession>
<keyword evidence="2 5" id="KW-0717">Septation</keyword>
<name>A0A7J5UL53_9MICO</name>
<dbReference type="GO" id="GO:0005737">
    <property type="term" value="C:cytoplasm"/>
    <property type="evidence" value="ECO:0007669"/>
    <property type="project" value="UniProtKB-SubCell"/>
</dbReference>
<evidence type="ECO:0000256" key="2">
    <source>
        <dbReference type="ARBA" id="ARBA00023210"/>
    </source>
</evidence>
<dbReference type="GO" id="GO:0000917">
    <property type="term" value="P:division septum assembly"/>
    <property type="evidence" value="ECO:0007669"/>
    <property type="project" value="UniProtKB-KW"/>
</dbReference>
<evidence type="ECO:0000256" key="3">
    <source>
        <dbReference type="ARBA" id="ARBA00023306"/>
    </source>
</evidence>
<evidence type="ECO:0000313" key="7">
    <source>
        <dbReference type="Proteomes" id="UP000451860"/>
    </source>
</evidence>
<comment type="similarity">
    <text evidence="5">Belongs to the SepF family.</text>
</comment>
<dbReference type="EMBL" id="WHJE01000114">
    <property type="protein sequence ID" value="KAE8762884.1"/>
    <property type="molecule type" value="Genomic_DNA"/>
</dbReference>
<keyword evidence="1 5" id="KW-0132">Cell division</keyword>
<keyword evidence="3 5" id="KW-0131">Cell cycle</keyword>
<dbReference type="Pfam" id="PF04472">
    <property type="entry name" value="SepF"/>
    <property type="match status" value="1"/>
</dbReference>
<dbReference type="RefSeq" id="WP_152203320.1">
    <property type="nucleotide sequence ID" value="NZ_VUKF01000026.1"/>
</dbReference>
<gene>
    <name evidence="5" type="primary">sepF</name>
    <name evidence="6" type="ORF">GB883_17080</name>
</gene>
<evidence type="ECO:0000256" key="1">
    <source>
        <dbReference type="ARBA" id="ARBA00022618"/>
    </source>
</evidence>
<dbReference type="OrthoDB" id="3731101at2"/>
<dbReference type="InterPro" id="IPR023052">
    <property type="entry name" value="Cell_div_SepF"/>
</dbReference>
<organism evidence="6 7">
    <name type="scientific">Georgenia thermotolerans</name>
    <dbReference type="NCBI Taxonomy" id="527326"/>
    <lineage>
        <taxon>Bacteria</taxon>
        <taxon>Bacillati</taxon>
        <taxon>Actinomycetota</taxon>
        <taxon>Actinomycetes</taxon>
        <taxon>Micrococcales</taxon>
        <taxon>Bogoriellaceae</taxon>
        <taxon>Georgenia</taxon>
    </lineage>
</organism>
<protein>
    <recommendedName>
        <fullName evidence="5">Cell division protein SepF</fullName>
    </recommendedName>
</protein>
<dbReference type="InterPro" id="IPR007561">
    <property type="entry name" value="Cell_div_SepF/SepF-rel"/>
</dbReference>
<reference evidence="6 7" key="1">
    <citation type="submission" date="2019-10" db="EMBL/GenBank/DDBJ databases">
        <title>Georgenia wutianyii sp. nov. and Georgenia yuyongxinii sp. nov. isolated from plateau pika (Ochotona curzoniae) in the Qinghai-Tibet plateau of China.</title>
        <authorList>
            <person name="Tian Z."/>
        </authorList>
    </citation>
    <scope>NUCLEOTIDE SEQUENCE [LARGE SCALE GENOMIC DNA]</scope>
    <source>
        <strain evidence="6 7">DSM 21501</strain>
    </source>
</reference>
<comment type="subunit">
    <text evidence="5">Homodimer. Interacts with FtsZ.</text>
</comment>
<keyword evidence="7" id="KW-1185">Reference proteome</keyword>
<dbReference type="PANTHER" id="PTHR35798">
    <property type="entry name" value="CELL DIVISION PROTEIN SEPF"/>
    <property type="match status" value="1"/>
</dbReference>
<dbReference type="PANTHER" id="PTHR35798:SF1">
    <property type="entry name" value="CELL DIVISION PROTEIN SEPF"/>
    <property type="match status" value="1"/>
</dbReference>
<dbReference type="HAMAP" id="MF_01197">
    <property type="entry name" value="SepF"/>
    <property type="match status" value="1"/>
</dbReference>